<proteinExistence type="predicted"/>
<gene>
    <name evidence="2" type="ORF">FH603_4918</name>
</gene>
<evidence type="ECO:0000313" key="3">
    <source>
        <dbReference type="Proteomes" id="UP000700732"/>
    </source>
</evidence>
<accession>A0ABR6WDM1</accession>
<protein>
    <submittedName>
        <fullName evidence="2">Uncharacterized protein</fullName>
    </submittedName>
</protein>
<reference evidence="2 3" key="1">
    <citation type="submission" date="2019-06" db="EMBL/GenBank/DDBJ databases">
        <title>Spirosoma utsteinense sp. nov. isolated from Antarctic ice-free soils.</title>
        <authorList>
            <person name="Tahon G."/>
        </authorList>
    </citation>
    <scope>NUCLEOTIDE SEQUENCE [LARGE SCALE GENOMIC DNA]</scope>
    <source>
        <strain evidence="2 3">LMG 31447</strain>
    </source>
</reference>
<organism evidence="2 3">
    <name type="scientific">Spirosoma utsteinense</name>
    <dbReference type="NCBI Taxonomy" id="2585773"/>
    <lineage>
        <taxon>Bacteria</taxon>
        <taxon>Pseudomonadati</taxon>
        <taxon>Bacteroidota</taxon>
        <taxon>Cytophagia</taxon>
        <taxon>Cytophagales</taxon>
        <taxon>Cytophagaceae</taxon>
        <taxon>Spirosoma</taxon>
    </lineage>
</organism>
<dbReference type="Proteomes" id="UP000700732">
    <property type="component" value="Unassembled WGS sequence"/>
</dbReference>
<comment type="caution">
    <text evidence="2">The sequence shown here is derived from an EMBL/GenBank/DDBJ whole genome shotgun (WGS) entry which is preliminary data.</text>
</comment>
<evidence type="ECO:0000256" key="1">
    <source>
        <dbReference type="SAM" id="MobiDB-lite"/>
    </source>
</evidence>
<dbReference type="RefSeq" id="WP_186740866.1">
    <property type="nucleotide sequence ID" value="NZ_VFIA01000044.1"/>
</dbReference>
<keyword evidence="3" id="KW-1185">Reference proteome</keyword>
<feature type="region of interest" description="Disordered" evidence="1">
    <location>
        <begin position="1"/>
        <end position="22"/>
    </location>
</feature>
<evidence type="ECO:0000313" key="2">
    <source>
        <dbReference type="EMBL" id="MBC3794389.1"/>
    </source>
</evidence>
<sequence length="108" mass="12930">MNLLATHIESNDRAEPVGTTPTEEESNWLYLLRSHVQEWKEHYKQESQAIEKLEVEHQTFLTQADHLTIAERMATLVSQEREIDEVINLYQLRREFIRERQQKELAKL</sequence>
<name>A0ABR6WDM1_9BACT</name>
<dbReference type="EMBL" id="VFIA01000044">
    <property type="protein sequence ID" value="MBC3794389.1"/>
    <property type="molecule type" value="Genomic_DNA"/>
</dbReference>